<dbReference type="InterPro" id="IPR035899">
    <property type="entry name" value="DBL_dom_sf"/>
</dbReference>
<dbReference type="Gene3D" id="1.20.900.10">
    <property type="entry name" value="Dbl homology (DH) domain"/>
    <property type="match status" value="1"/>
</dbReference>
<dbReference type="GO" id="GO:0031991">
    <property type="term" value="P:regulation of actomyosin contractile ring contraction"/>
    <property type="evidence" value="ECO:0007669"/>
    <property type="project" value="TreeGrafter"/>
</dbReference>
<feature type="region of interest" description="Disordered" evidence="1">
    <location>
        <begin position="237"/>
        <end position="262"/>
    </location>
</feature>
<dbReference type="OMA" id="ETLRVWW"/>
<comment type="caution">
    <text evidence="3">The sequence shown here is derived from an EMBL/GenBank/DDBJ whole genome shotgun (WGS) entry which is preliminary data.</text>
</comment>
<dbReference type="AlphaFoldDB" id="A0A1C7LYF2"/>
<feature type="region of interest" description="Disordered" evidence="1">
    <location>
        <begin position="714"/>
        <end position="734"/>
    </location>
</feature>
<dbReference type="EMBL" id="LUGG01000015">
    <property type="protein sequence ID" value="OBZ69702.1"/>
    <property type="molecule type" value="Genomic_DNA"/>
</dbReference>
<evidence type="ECO:0000256" key="1">
    <source>
        <dbReference type="SAM" id="MobiDB-lite"/>
    </source>
</evidence>
<organism evidence="3 4">
    <name type="scientific">Grifola frondosa</name>
    <name type="common">Maitake</name>
    <name type="synonym">Polyporus frondosus</name>
    <dbReference type="NCBI Taxonomy" id="5627"/>
    <lineage>
        <taxon>Eukaryota</taxon>
        <taxon>Fungi</taxon>
        <taxon>Dikarya</taxon>
        <taxon>Basidiomycota</taxon>
        <taxon>Agaricomycotina</taxon>
        <taxon>Agaricomycetes</taxon>
        <taxon>Polyporales</taxon>
        <taxon>Grifolaceae</taxon>
        <taxon>Grifola</taxon>
    </lineage>
</organism>
<gene>
    <name evidence="3" type="primary">Dnmbp</name>
    <name evidence="3" type="ORF">A0H81_10187</name>
</gene>
<feature type="compositionally biased region" description="Low complexity" evidence="1">
    <location>
        <begin position="573"/>
        <end position="583"/>
    </location>
</feature>
<feature type="compositionally biased region" description="Basic and acidic residues" evidence="1">
    <location>
        <begin position="584"/>
        <end position="602"/>
    </location>
</feature>
<accession>A0A1C7LYF2</accession>
<evidence type="ECO:0000313" key="4">
    <source>
        <dbReference type="Proteomes" id="UP000092993"/>
    </source>
</evidence>
<dbReference type="STRING" id="5627.A0A1C7LYF2"/>
<feature type="compositionally biased region" description="Low complexity" evidence="1">
    <location>
        <begin position="714"/>
        <end position="725"/>
    </location>
</feature>
<feature type="compositionally biased region" description="Basic and acidic residues" evidence="1">
    <location>
        <begin position="527"/>
        <end position="536"/>
    </location>
</feature>
<dbReference type="Gene3D" id="1.20.1270.60">
    <property type="entry name" value="Arfaptin homology (AH) domain/BAR domain"/>
    <property type="match status" value="1"/>
</dbReference>
<evidence type="ECO:0000313" key="3">
    <source>
        <dbReference type="EMBL" id="OBZ69702.1"/>
    </source>
</evidence>
<feature type="region of interest" description="Disordered" evidence="1">
    <location>
        <begin position="68"/>
        <end position="101"/>
    </location>
</feature>
<name>A0A1C7LYF2_GRIFR</name>
<dbReference type="InterPro" id="IPR027267">
    <property type="entry name" value="AH/BAR_dom_sf"/>
</dbReference>
<dbReference type="Proteomes" id="UP000092993">
    <property type="component" value="Unassembled WGS sequence"/>
</dbReference>
<dbReference type="PANTHER" id="PTHR22834:SF20">
    <property type="entry name" value="SH3 DOMAIN-CONTAINING PROTEIN"/>
    <property type="match status" value="1"/>
</dbReference>
<feature type="region of interest" description="Disordered" evidence="1">
    <location>
        <begin position="648"/>
        <end position="669"/>
    </location>
</feature>
<feature type="compositionally biased region" description="Polar residues" evidence="1">
    <location>
        <begin position="70"/>
        <end position="81"/>
    </location>
</feature>
<dbReference type="SUPFAM" id="SSF48065">
    <property type="entry name" value="DBL homology domain (DH-domain)"/>
    <property type="match status" value="1"/>
</dbReference>
<protein>
    <submittedName>
        <fullName evidence="3">Dynamin-binding protein</fullName>
    </submittedName>
</protein>
<proteinExistence type="predicted"/>
<dbReference type="GO" id="GO:0005737">
    <property type="term" value="C:cytoplasm"/>
    <property type="evidence" value="ECO:0007669"/>
    <property type="project" value="TreeGrafter"/>
</dbReference>
<feature type="region of interest" description="Disordered" evidence="1">
    <location>
        <begin position="524"/>
        <end position="551"/>
    </location>
</feature>
<evidence type="ECO:0000259" key="2">
    <source>
        <dbReference type="PROSITE" id="PS50010"/>
    </source>
</evidence>
<feature type="compositionally biased region" description="Basic residues" evidence="1">
    <location>
        <begin position="608"/>
        <end position="623"/>
    </location>
</feature>
<feature type="compositionally biased region" description="Low complexity" evidence="1">
    <location>
        <begin position="82"/>
        <end position="97"/>
    </location>
</feature>
<dbReference type="PANTHER" id="PTHR22834">
    <property type="entry name" value="NUCLEAR FUSION PROTEIN FUS2"/>
    <property type="match status" value="1"/>
</dbReference>
<dbReference type="InterPro" id="IPR051492">
    <property type="entry name" value="Dynamin-Rho_GEF"/>
</dbReference>
<dbReference type="OrthoDB" id="10256089at2759"/>
<dbReference type="SMART" id="SM00325">
    <property type="entry name" value="RhoGEF"/>
    <property type="match status" value="1"/>
</dbReference>
<dbReference type="InterPro" id="IPR000219">
    <property type="entry name" value="DH_dom"/>
</dbReference>
<dbReference type="Pfam" id="PF00621">
    <property type="entry name" value="RhoGEF"/>
    <property type="match status" value="1"/>
</dbReference>
<reference evidence="3 4" key="1">
    <citation type="submission" date="2016-03" db="EMBL/GenBank/DDBJ databases">
        <title>Whole genome sequencing of Grifola frondosa 9006-11.</title>
        <authorList>
            <person name="Min B."/>
            <person name="Park H."/>
            <person name="Kim J.-G."/>
            <person name="Cho H."/>
            <person name="Oh Y.-L."/>
            <person name="Kong W.-S."/>
            <person name="Choi I.-G."/>
        </authorList>
    </citation>
    <scope>NUCLEOTIDE SEQUENCE [LARGE SCALE GENOMIC DNA]</scope>
    <source>
        <strain evidence="3 4">9006-11</strain>
    </source>
</reference>
<dbReference type="PROSITE" id="PS50010">
    <property type="entry name" value="DH_2"/>
    <property type="match status" value="1"/>
</dbReference>
<feature type="domain" description="DH" evidence="2">
    <location>
        <begin position="123"/>
        <end position="233"/>
    </location>
</feature>
<dbReference type="GO" id="GO:0005085">
    <property type="term" value="F:guanyl-nucleotide exchange factor activity"/>
    <property type="evidence" value="ECO:0007669"/>
    <property type="project" value="InterPro"/>
</dbReference>
<dbReference type="GO" id="GO:0032955">
    <property type="term" value="P:regulation of division septum assembly"/>
    <property type="evidence" value="ECO:0007669"/>
    <property type="project" value="TreeGrafter"/>
</dbReference>
<keyword evidence="4" id="KW-1185">Reference proteome</keyword>
<feature type="region of interest" description="Disordered" evidence="1">
    <location>
        <begin position="573"/>
        <end position="625"/>
    </location>
</feature>
<sequence>MDSCTLVDEHEVLTMFPENSLLCDDEAQPRTFGIALFGEGVRIRPRTYSGHSHSFGFRPTLFLPLHTMTPPASSGSSARTVSTASDSSGSSYLASAAGPPMTREDVRDALGEVLDGGCGEDSVGTLFLQIIPRLEPLYRTYITKHPTALEHLNGLPQTPALVAYLAHTQALASKVSHAWDLPSLLIKPVQRLLKYPLLLGTIIDETPDSHGDKQNLKLAREKMEEVARGVNEGRRRKEVVKEVLSGSSSNSPGKKLGESKAKKKGLNVGVAASISLGRMKSLRSFPSKAKEGVEANQEMEAVTQMGEEVRRHETFALQFSKDAEGWAAKMCAVTEALEKWAVAFSRVIWLLPESEERSEAFDAFLTVIGKRLVPLCQDIHERIKNELVTSITRLVNSTLAPLRLLEAMNTLEPLHYGGLLNLNVSKSRPPPQLLEASQSYVALRAQLFAELPVYLPLLEKGVGLCLRHFELWQITFWRDMRDIWSELWEALKVDEEMNAGAAETLKVWWERYATVEVSVDGLNIVRPPEKRPPDRGKSRRKMSSNGSGEMTSSAMVASVLTALDPLHIPIPSSSSSHFVSPSSEKTRSRNSTDSRDVQRRASSESVHSKKSGKSPRHSSRKHSIGGFIPDEYAFNLELMPILQKPSYSRTKSMPLSPSPPSLKKSHSQGRLLDLSDDISINAAITAFRAAASSESRRRSPSLSAAAAYNIPLSSSPSKSSFPTRSATSKKRPSGGQIPALYSCRVVHLCQPPPGVSYRDLPFFTLLVDDVYDVLQEAGHPSDHDDLPLYVDEGEDCLLLVRDDIGDIGWALASFLIPVD</sequence>